<dbReference type="RefSeq" id="WP_041822969.1">
    <property type="nucleotide sequence ID" value="NZ_CP011403.1"/>
</dbReference>
<dbReference type="InterPro" id="IPR001845">
    <property type="entry name" value="HTH_ArsR_DNA-bd_dom"/>
</dbReference>
<proteinExistence type="predicted"/>
<dbReference type="SMART" id="SM00418">
    <property type="entry name" value="HTH_ARSR"/>
    <property type="match status" value="1"/>
</dbReference>
<dbReference type="GeneID" id="89466439"/>
<dbReference type="InterPro" id="IPR036388">
    <property type="entry name" value="WH-like_DNA-bd_sf"/>
</dbReference>
<dbReference type="NCBIfam" id="NF033788">
    <property type="entry name" value="HTH_metalloreg"/>
    <property type="match status" value="1"/>
</dbReference>
<evidence type="ECO:0000256" key="3">
    <source>
        <dbReference type="ARBA" id="ARBA00023163"/>
    </source>
</evidence>
<evidence type="ECO:0000256" key="1">
    <source>
        <dbReference type="ARBA" id="ARBA00023015"/>
    </source>
</evidence>
<keyword evidence="1" id="KW-0805">Transcription regulation</keyword>
<keyword evidence="2" id="KW-0238">DNA-binding</keyword>
<dbReference type="PATRIC" id="fig|1194971.3.peg.1643"/>
<dbReference type="InterPro" id="IPR011991">
    <property type="entry name" value="ArsR-like_HTH"/>
</dbReference>
<protein>
    <submittedName>
        <fullName evidence="5">ArsR family transcriptional regulator</fullName>
    </submittedName>
</protein>
<dbReference type="PROSITE" id="PS50987">
    <property type="entry name" value="HTH_ARSR_2"/>
    <property type="match status" value="1"/>
</dbReference>
<organism evidence="5 6">
    <name type="scientific">Ligilactobacillus salivarius str. Ren</name>
    <dbReference type="NCBI Taxonomy" id="1194971"/>
    <lineage>
        <taxon>Bacteria</taxon>
        <taxon>Bacillati</taxon>
        <taxon>Bacillota</taxon>
        <taxon>Bacilli</taxon>
        <taxon>Lactobacillales</taxon>
        <taxon>Lactobacillaceae</taxon>
        <taxon>Ligilactobacillus</taxon>
    </lineage>
</organism>
<evidence type="ECO:0000256" key="2">
    <source>
        <dbReference type="ARBA" id="ARBA00023125"/>
    </source>
</evidence>
<feature type="domain" description="HTH arsR-type" evidence="4">
    <location>
        <begin position="10"/>
        <end position="114"/>
    </location>
</feature>
<evidence type="ECO:0000313" key="5">
    <source>
        <dbReference type="EMBL" id="AKI05178.1"/>
    </source>
</evidence>
<name>A0A0F7PW22_9LACO</name>
<dbReference type="PANTHER" id="PTHR33154:SF35">
    <property type="entry name" value="TRANSCRIPTIONAL REGULATOR, ARSR FAMILY"/>
    <property type="match status" value="1"/>
</dbReference>
<dbReference type="EMBL" id="CP011403">
    <property type="protein sequence ID" value="AKI05178.1"/>
    <property type="molecule type" value="Genomic_DNA"/>
</dbReference>
<dbReference type="Gene3D" id="1.10.10.10">
    <property type="entry name" value="Winged helix-like DNA-binding domain superfamily/Winged helix DNA-binding domain"/>
    <property type="match status" value="1"/>
</dbReference>
<dbReference type="GO" id="GO:0003700">
    <property type="term" value="F:DNA-binding transcription factor activity"/>
    <property type="evidence" value="ECO:0007669"/>
    <property type="project" value="InterPro"/>
</dbReference>
<dbReference type="Pfam" id="PF01022">
    <property type="entry name" value="HTH_5"/>
    <property type="match status" value="1"/>
</dbReference>
<reference evidence="5 6" key="1">
    <citation type="submission" date="2015-05" db="EMBL/GenBank/DDBJ databases">
        <title>Complete genome sequence of Lactobacillus salivarius Ren, a probiotic strain with antitumor activity.</title>
        <authorList>
            <person name="Sun E."/>
            <person name="Zhao L."/>
            <person name="Liu S."/>
            <person name="Zhang M."/>
            <person name="Guo H."/>
            <person name="Ren F."/>
        </authorList>
    </citation>
    <scope>NUCLEOTIDE SEQUENCE [LARGE SCALE GENOMIC DNA]</scope>
    <source>
        <strain evidence="5 6">Ren</strain>
    </source>
</reference>
<gene>
    <name evidence="5" type="ORF">LsR_01636</name>
</gene>
<dbReference type="CDD" id="cd00090">
    <property type="entry name" value="HTH_ARSR"/>
    <property type="match status" value="1"/>
</dbReference>
<evidence type="ECO:0000259" key="4">
    <source>
        <dbReference type="PROSITE" id="PS50987"/>
    </source>
</evidence>
<dbReference type="AlphaFoldDB" id="A0A0F7PW22"/>
<dbReference type="Proteomes" id="UP000035027">
    <property type="component" value="Chromosome"/>
</dbReference>
<evidence type="ECO:0000313" key="6">
    <source>
        <dbReference type="Proteomes" id="UP000035027"/>
    </source>
</evidence>
<dbReference type="GO" id="GO:0003677">
    <property type="term" value="F:DNA binding"/>
    <property type="evidence" value="ECO:0007669"/>
    <property type="project" value="UniProtKB-KW"/>
</dbReference>
<dbReference type="InterPro" id="IPR051081">
    <property type="entry name" value="HTH_MetalResp_TranReg"/>
</dbReference>
<dbReference type="InterPro" id="IPR036390">
    <property type="entry name" value="WH_DNA-bd_sf"/>
</dbReference>
<dbReference type="SUPFAM" id="SSF46785">
    <property type="entry name" value="Winged helix' DNA-binding domain"/>
    <property type="match status" value="1"/>
</dbReference>
<dbReference type="PANTHER" id="PTHR33154">
    <property type="entry name" value="TRANSCRIPTIONAL REGULATOR, ARSR FAMILY"/>
    <property type="match status" value="1"/>
</dbReference>
<sequence>MTKEEKMEQIKLSFENLSQLFEVLGDQNRQHLIYTLFSLPCKSKGGVRVGEITEKTHLSRPAVSHHLKLLKQVGIVGMRKEGTKNFYYLETNTQQWHDLSKLSQDIISLIQEINLEGNN</sequence>
<keyword evidence="3" id="KW-0804">Transcription</keyword>
<accession>A0A0F7PW22</accession>